<protein>
    <recommendedName>
        <fullName evidence="3">Lipoprotein</fullName>
    </recommendedName>
</protein>
<keyword evidence="2" id="KW-1185">Reference proteome</keyword>
<dbReference type="RefSeq" id="WP_311352427.1">
    <property type="nucleotide sequence ID" value="NZ_JAVRHR010000003.1"/>
</dbReference>
<proteinExistence type="predicted"/>
<evidence type="ECO:0000313" key="2">
    <source>
        <dbReference type="Proteomes" id="UP001255246"/>
    </source>
</evidence>
<dbReference type="EMBL" id="JAVRHR010000003">
    <property type="protein sequence ID" value="MDT0608057.1"/>
    <property type="molecule type" value="Genomic_DNA"/>
</dbReference>
<organism evidence="1 2">
    <name type="scientific">Croceitalea rosinachiae</name>
    <dbReference type="NCBI Taxonomy" id="3075596"/>
    <lineage>
        <taxon>Bacteria</taxon>
        <taxon>Pseudomonadati</taxon>
        <taxon>Bacteroidota</taxon>
        <taxon>Flavobacteriia</taxon>
        <taxon>Flavobacteriales</taxon>
        <taxon>Flavobacteriaceae</taxon>
        <taxon>Croceitalea</taxon>
    </lineage>
</organism>
<dbReference type="Proteomes" id="UP001255246">
    <property type="component" value="Unassembled WGS sequence"/>
</dbReference>
<evidence type="ECO:0000313" key="1">
    <source>
        <dbReference type="EMBL" id="MDT0608057.1"/>
    </source>
</evidence>
<accession>A0ABU3AEV1</accession>
<evidence type="ECO:0008006" key="3">
    <source>
        <dbReference type="Google" id="ProtNLM"/>
    </source>
</evidence>
<comment type="caution">
    <text evidence="1">The sequence shown here is derived from an EMBL/GenBank/DDBJ whole genome shotgun (WGS) entry which is preliminary data.</text>
</comment>
<gene>
    <name evidence="1" type="ORF">RM706_13495</name>
</gene>
<dbReference type="PROSITE" id="PS51257">
    <property type="entry name" value="PROKAR_LIPOPROTEIN"/>
    <property type="match status" value="1"/>
</dbReference>
<reference evidence="1 2" key="1">
    <citation type="submission" date="2023-09" db="EMBL/GenBank/DDBJ databases">
        <authorList>
            <person name="Rey-Velasco X."/>
        </authorList>
    </citation>
    <scope>NUCLEOTIDE SEQUENCE [LARGE SCALE GENOMIC DNA]</scope>
    <source>
        <strain evidence="1 2">F388</strain>
    </source>
</reference>
<sequence>MIKSKFIIYIILSLFLSCRTDPNEQIDEGKIENEVYHSPEIGWTMKIPKGWNVTHRNVLDKRNKIGLDAINESVDADYDINGLKQLLNLQKDQFNGFQSSSEPFELEYEGEWEENNAALKELVYGTYLHKGIKTDSTETKIVEIDELKFHKYQFTIYDPKGNVILNQLMYSRLINGLDFGININYNNESDKNELLKAWKNSKFKK</sequence>
<name>A0ABU3AEV1_9FLAO</name>